<evidence type="ECO:0000256" key="1">
    <source>
        <dbReference type="SAM" id="MobiDB-lite"/>
    </source>
</evidence>
<feature type="region of interest" description="Disordered" evidence="1">
    <location>
        <begin position="1"/>
        <end position="84"/>
    </location>
</feature>
<organism evidence="2 3">
    <name type="scientific">Catharus ustulatus</name>
    <name type="common">Russet-backed thrush</name>
    <name type="synonym">Hylocichla ustulatus</name>
    <dbReference type="NCBI Taxonomy" id="91951"/>
    <lineage>
        <taxon>Eukaryota</taxon>
        <taxon>Metazoa</taxon>
        <taxon>Chordata</taxon>
        <taxon>Craniata</taxon>
        <taxon>Vertebrata</taxon>
        <taxon>Euteleostomi</taxon>
        <taxon>Archelosauria</taxon>
        <taxon>Archosauria</taxon>
        <taxon>Dinosauria</taxon>
        <taxon>Saurischia</taxon>
        <taxon>Theropoda</taxon>
        <taxon>Coelurosauria</taxon>
        <taxon>Aves</taxon>
        <taxon>Neognathae</taxon>
        <taxon>Neoaves</taxon>
        <taxon>Telluraves</taxon>
        <taxon>Australaves</taxon>
        <taxon>Passeriformes</taxon>
        <taxon>Turdidae</taxon>
        <taxon>Catharus</taxon>
    </lineage>
</organism>
<sequence>MSNSCGSPEDAGKQRGRDGKIRREDVDDSQPEGKRLRLGSEGGSAAKERAAADAAMPCSGREEPVPEGGGEGKSVSEDPQRGTLLPGYSAQLLCLSAAPEAQQRTRGEHLDPQPAEALLLLGQFGPGTFLATSRLLPWVRNAGGGWGDSVWGVGCVLGELS</sequence>
<evidence type="ECO:0000313" key="2">
    <source>
        <dbReference type="Ensembl" id="ENSCUSP00005022793.1"/>
    </source>
</evidence>
<evidence type="ECO:0000313" key="3">
    <source>
        <dbReference type="Proteomes" id="UP000694563"/>
    </source>
</evidence>
<feature type="compositionally biased region" description="Basic and acidic residues" evidence="1">
    <location>
        <begin position="10"/>
        <end position="35"/>
    </location>
</feature>
<name>A0A8C3Y7C2_CATUS</name>
<accession>A0A8C3Y7C2</accession>
<protein>
    <submittedName>
        <fullName evidence="2">Uncharacterized protein</fullName>
    </submittedName>
</protein>
<keyword evidence="3" id="KW-1185">Reference proteome</keyword>
<dbReference type="AlphaFoldDB" id="A0A8C3Y7C2"/>
<reference evidence="2" key="3">
    <citation type="submission" date="2025-09" db="UniProtKB">
        <authorList>
            <consortium name="Ensembl"/>
        </authorList>
    </citation>
    <scope>IDENTIFICATION</scope>
</reference>
<dbReference type="Proteomes" id="UP000694563">
    <property type="component" value="Chromosome 16"/>
</dbReference>
<proteinExistence type="predicted"/>
<dbReference type="Ensembl" id="ENSCUST00005023607.1">
    <property type="protein sequence ID" value="ENSCUSP00005022793.1"/>
    <property type="gene ID" value="ENSCUSG00005014376.1"/>
</dbReference>
<reference evidence="2" key="1">
    <citation type="submission" date="2020-10" db="EMBL/GenBank/DDBJ databases">
        <title>Catharus ustulatus (Swainson's thrush) genome, bCatUst1, primary haplotype v2.</title>
        <authorList>
            <person name="Delmore K."/>
            <person name="Vafadar M."/>
            <person name="Formenti G."/>
            <person name="Chow W."/>
            <person name="Pelan S."/>
            <person name="Howe K."/>
            <person name="Rhie A."/>
            <person name="Mountcastle J."/>
            <person name="Haase B."/>
            <person name="Fedrigo O."/>
            <person name="Jarvis E.D."/>
        </authorList>
    </citation>
    <scope>NUCLEOTIDE SEQUENCE [LARGE SCALE GENOMIC DNA]</scope>
</reference>
<reference evidence="2" key="2">
    <citation type="submission" date="2025-08" db="UniProtKB">
        <authorList>
            <consortium name="Ensembl"/>
        </authorList>
    </citation>
    <scope>IDENTIFICATION</scope>
</reference>